<organism evidence="2 3">
    <name type="scientific">Musa balbisiana</name>
    <name type="common">Banana</name>
    <dbReference type="NCBI Taxonomy" id="52838"/>
    <lineage>
        <taxon>Eukaryota</taxon>
        <taxon>Viridiplantae</taxon>
        <taxon>Streptophyta</taxon>
        <taxon>Embryophyta</taxon>
        <taxon>Tracheophyta</taxon>
        <taxon>Spermatophyta</taxon>
        <taxon>Magnoliopsida</taxon>
        <taxon>Liliopsida</taxon>
        <taxon>Zingiberales</taxon>
        <taxon>Musaceae</taxon>
        <taxon>Musa</taxon>
    </lineage>
</organism>
<dbReference type="Pfam" id="PF00808">
    <property type="entry name" value="CBFD_NFYB_HMF"/>
    <property type="match status" value="1"/>
</dbReference>
<dbReference type="PANTHER" id="PTHR47173">
    <property type="entry name" value="PROTEIN DR1 HOMOLOG"/>
    <property type="match status" value="1"/>
</dbReference>
<dbReference type="Proteomes" id="UP000317650">
    <property type="component" value="Chromosome 9"/>
</dbReference>
<accession>A0A4V4H2W9</accession>
<dbReference type="STRING" id="52838.A0A4V4H2W9"/>
<comment type="caution">
    <text evidence="2">The sequence shown here is derived from an EMBL/GenBank/DDBJ whole genome shotgun (WGS) entry which is preliminary data.</text>
</comment>
<dbReference type="GO" id="GO:0046982">
    <property type="term" value="F:protein heterodimerization activity"/>
    <property type="evidence" value="ECO:0007669"/>
    <property type="project" value="InterPro"/>
</dbReference>
<reference evidence="2 3" key="1">
    <citation type="journal article" date="2019" name="Nat. Plants">
        <title>Genome sequencing of Musa balbisiana reveals subgenome evolution and function divergence in polyploid bananas.</title>
        <authorList>
            <person name="Yao X."/>
        </authorList>
    </citation>
    <scope>NUCLEOTIDE SEQUENCE [LARGE SCALE GENOMIC DNA]</scope>
    <source>
        <strain evidence="3">cv. DH-PKW</strain>
        <tissue evidence="2">Leaves</tissue>
    </source>
</reference>
<proteinExistence type="predicted"/>
<dbReference type="Gene3D" id="1.10.20.10">
    <property type="entry name" value="Histone, subunit A"/>
    <property type="match status" value="1"/>
</dbReference>
<protein>
    <recommendedName>
        <fullName evidence="1">Transcription factor CBF/NF-Y/archaeal histone domain-containing protein</fullName>
    </recommendedName>
</protein>
<keyword evidence="3" id="KW-1185">Reference proteome</keyword>
<dbReference type="InterPro" id="IPR009072">
    <property type="entry name" value="Histone-fold"/>
</dbReference>
<dbReference type="SUPFAM" id="SSF47113">
    <property type="entry name" value="Histone-fold"/>
    <property type="match status" value="1"/>
</dbReference>
<dbReference type="AlphaFoldDB" id="A0A4V4H2W9"/>
<dbReference type="EMBL" id="PYDT01000010">
    <property type="protein sequence ID" value="THU46036.1"/>
    <property type="molecule type" value="Genomic_DNA"/>
</dbReference>
<evidence type="ECO:0000313" key="3">
    <source>
        <dbReference type="Proteomes" id="UP000317650"/>
    </source>
</evidence>
<name>A0A4V4H2W9_MUSBA</name>
<feature type="domain" description="Transcription factor CBF/NF-Y/archaeal histone" evidence="1">
    <location>
        <begin position="15"/>
        <end position="79"/>
    </location>
</feature>
<sequence length="165" mass="18366">MEPMDIVGKSKEDVSLPKSTMFKIIKEMLPPDVRVARDTQDLLVECCVEFINLVSSESNEVCNREDKKTIAPEHVLKALENEQWSEHAKAAGLRSQPGEPMMEPRAFAIGKAASKCCTMGSLGRTQSAIRDVSFPIQQNRRRSIYGCMIKSVSNNMTKRSATTDS</sequence>
<dbReference type="InterPro" id="IPR044255">
    <property type="entry name" value="Dr1-like"/>
</dbReference>
<gene>
    <name evidence="2" type="ORF">C4D60_Mb09t00730</name>
</gene>
<dbReference type="InterPro" id="IPR003958">
    <property type="entry name" value="CBFA_NFYB_domain"/>
</dbReference>
<evidence type="ECO:0000313" key="2">
    <source>
        <dbReference type="EMBL" id="THU46036.1"/>
    </source>
</evidence>
<evidence type="ECO:0000259" key="1">
    <source>
        <dbReference type="Pfam" id="PF00808"/>
    </source>
</evidence>
<dbReference type="CDD" id="cd22905">
    <property type="entry name" value="HFD_Dr1"/>
    <property type="match status" value="1"/>
</dbReference>
<dbReference type="PANTHER" id="PTHR47173:SF2">
    <property type="entry name" value="PROTEIN DR1 HOMOLOG ISOFORM X1"/>
    <property type="match status" value="1"/>
</dbReference>